<dbReference type="EMBL" id="LN734822">
    <property type="protein sequence ID" value="CEL24672.1"/>
    <property type="molecule type" value="Genomic_DNA"/>
</dbReference>
<feature type="short sequence motif" description="'KMSKS' region" evidence="14">
    <location>
        <begin position="341"/>
        <end position="345"/>
    </location>
</feature>
<proteinExistence type="inferred from homology"/>
<organism evidence="16 19">
    <name type="scientific">Methanobacterium formicicum</name>
    <dbReference type="NCBI Taxonomy" id="2162"/>
    <lineage>
        <taxon>Archaea</taxon>
        <taxon>Methanobacteriati</taxon>
        <taxon>Methanobacteriota</taxon>
        <taxon>Methanomada group</taxon>
        <taxon>Methanobacteria</taxon>
        <taxon>Methanobacteriales</taxon>
        <taxon>Methanobacteriaceae</taxon>
        <taxon>Methanobacterium</taxon>
    </lineage>
</organism>
<dbReference type="InterPro" id="IPR009080">
    <property type="entry name" value="tRNAsynth_Ia_anticodon-bd"/>
</dbReference>
<dbReference type="InterPro" id="IPR004495">
    <property type="entry name" value="Met-tRNA-synth_bsu_C"/>
</dbReference>
<keyword evidence="9 14" id="KW-0067">ATP-binding</keyword>
<evidence type="ECO:0000256" key="14">
    <source>
        <dbReference type="HAMAP-Rule" id="MF_00098"/>
    </source>
</evidence>
<evidence type="ECO:0000256" key="2">
    <source>
        <dbReference type="ARBA" id="ARBA00011738"/>
    </source>
</evidence>
<dbReference type="Pfam" id="PF09334">
    <property type="entry name" value="tRNA-synt_1g"/>
    <property type="match status" value="1"/>
</dbReference>
<dbReference type="Proteomes" id="UP000029661">
    <property type="component" value="Chromosome"/>
</dbReference>
<keyword evidence="20" id="KW-1185">Reference proteome</keyword>
<evidence type="ECO:0000256" key="3">
    <source>
        <dbReference type="ARBA" id="ARBA00022490"/>
    </source>
</evidence>
<dbReference type="InterPro" id="IPR041872">
    <property type="entry name" value="Anticodon_Met"/>
</dbReference>
<dbReference type="EC" id="6.1.1.10" evidence="14"/>
<feature type="binding site" evidence="14">
    <location>
        <position position="344"/>
    </location>
    <ligand>
        <name>ATP</name>
        <dbReference type="ChEBI" id="CHEBI:30616"/>
    </ligand>
</feature>
<dbReference type="NCBIfam" id="TIGR00399">
    <property type="entry name" value="metG_C_term"/>
    <property type="match status" value="1"/>
</dbReference>
<keyword evidence="7 14" id="KW-0547">Nucleotide-binding</keyword>
<reference evidence="17" key="2">
    <citation type="submission" date="2014-09" db="EMBL/GenBank/DDBJ databases">
        <authorList>
            <person name="Bishop-Lilly K.A."/>
            <person name="Broomall S.M."/>
            <person name="Chain P.S."/>
            <person name="Chertkov O."/>
            <person name="Coyne S.R."/>
            <person name="Daligault H.E."/>
            <person name="Davenport K.W."/>
            <person name="Erkkila T."/>
            <person name="Frey K.G."/>
            <person name="Gibbons H.S."/>
            <person name="Gu W."/>
            <person name="Jaissle J."/>
            <person name="Johnson S.L."/>
            <person name="Koroleva G.I."/>
            <person name="Ladner J.T."/>
            <person name="Lo C.-C."/>
            <person name="Minogue T.D."/>
            <person name="Munk C."/>
            <person name="Palacios G.F."/>
            <person name="Redden C.L."/>
            <person name="Rosenzweig C.N."/>
            <person name="Scholz M.B."/>
            <person name="Teshima H."/>
            <person name="Xu Y."/>
        </authorList>
    </citation>
    <scope>NUCLEOTIDE SEQUENCE</scope>
    <source>
        <strain evidence="17">Mb9</strain>
    </source>
</reference>
<dbReference type="Gene3D" id="2.40.50.140">
    <property type="entry name" value="Nucleic acid-binding proteins"/>
    <property type="match status" value="1"/>
</dbReference>
<dbReference type="GO" id="GO:0017101">
    <property type="term" value="C:aminoacyl-tRNA synthetase multienzyme complex"/>
    <property type="evidence" value="ECO:0007669"/>
    <property type="project" value="TreeGrafter"/>
</dbReference>
<comment type="subunit">
    <text evidence="2 14">Homodimer.</text>
</comment>
<dbReference type="KEGG" id="mfc:BRM9_1280"/>
<dbReference type="NCBIfam" id="TIGR00398">
    <property type="entry name" value="metG"/>
    <property type="match status" value="1"/>
</dbReference>
<dbReference type="HAMAP" id="MF_00098">
    <property type="entry name" value="Met_tRNA_synth_type1"/>
    <property type="match status" value="1"/>
</dbReference>
<dbReference type="GO" id="GO:0004825">
    <property type="term" value="F:methionine-tRNA ligase activity"/>
    <property type="evidence" value="ECO:0007669"/>
    <property type="project" value="UniProtKB-UniRule"/>
</dbReference>
<dbReference type="GO" id="GO:0046872">
    <property type="term" value="F:metal ion binding"/>
    <property type="evidence" value="ECO:0007669"/>
    <property type="project" value="UniProtKB-KW"/>
</dbReference>
<feature type="short sequence motif" description="'HIGH' region" evidence="14">
    <location>
        <begin position="26"/>
        <end position="36"/>
    </location>
</feature>
<comment type="catalytic activity">
    <reaction evidence="13 14">
        <text>tRNA(Met) + L-methionine + ATP = L-methionyl-tRNA(Met) + AMP + diphosphate</text>
        <dbReference type="Rhea" id="RHEA:13481"/>
        <dbReference type="Rhea" id="RHEA-COMP:9667"/>
        <dbReference type="Rhea" id="RHEA-COMP:9698"/>
        <dbReference type="ChEBI" id="CHEBI:30616"/>
        <dbReference type="ChEBI" id="CHEBI:33019"/>
        <dbReference type="ChEBI" id="CHEBI:57844"/>
        <dbReference type="ChEBI" id="CHEBI:78442"/>
        <dbReference type="ChEBI" id="CHEBI:78530"/>
        <dbReference type="ChEBI" id="CHEBI:456215"/>
        <dbReference type="EC" id="6.1.1.10"/>
    </reaction>
</comment>
<keyword evidence="10 14" id="KW-0694">RNA-binding</keyword>
<protein>
    <recommendedName>
        <fullName evidence="14">Methionine--tRNA ligase</fullName>
        <ecNumber evidence="14">6.1.1.10</ecNumber>
    </recommendedName>
    <alternativeName>
        <fullName evidence="14">Methionyl-tRNA synthetase</fullName>
        <shortName evidence="14">MetRS</shortName>
    </alternativeName>
</protein>
<dbReference type="InterPro" id="IPR029038">
    <property type="entry name" value="MetRS_Zn"/>
</dbReference>
<dbReference type="GeneID" id="24792442"/>
<feature type="domain" description="TRNA-binding" evidence="15">
    <location>
        <begin position="577"/>
        <end position="674"/>
    </location>
</feature>
<dbReference type="SUPFAM" id="SSF47323">
    <property type="entry name" value="Anticodon-binding domain of a subclass of class I aminoacyl-tRNA synthetases"/>
    <property type="match status" value="1"/>
</dbReference>
<evidence type="ECO:0000313" key="16">
    <source>
        <dbReference type="EMBL" id="AIS32095.1"/>
    </source>
</evidence>
<keyword evidence="11 14" id="KW-0648">Protein biosynthesis</keyword>
<gene>
    <name evidence="14 16" type="primary">metG</name>
    <name evidence="16" type="ORF">BRM9_1280</name>
    <name evidence="18" type="ORF">ISP06_03825</name>
    <name evidence="17" type="ORF">MB9_1033</name>
</gene>
<keyword evidence="12 14" id="KW-0030">Aminoacyl-tRNA synthetase</keyword>
<evidence type="ECO:0000313" key="19">
    <source>
        <dbReference type="Proteomes" id="UP000029661"/>
    </source>
</evidence>
<evidence type="ECO:0000259" key="15">
    <source>
        <dbReference type="PROSITE" id="PS50886"/>
    </source>
</evidence>
<evidence type="ECO:0000313" key="20">
    <source>
        <dbReference type="Proteomes" id="UP000062768"/>
    </source>
</evidence>
<sequence>MLNKEIIGGISLSKDSNKVFITCALPYANGPCHLGHLRSTYIPADIYARYHRMKGTDVLFVCATDEHGTPIAVQAEKEGVSPLDVATRNWELIQRDLELSDISFDNFSRTTDPLHYEISQNFFLDLYQKDCIYPKTIKQLYCSHCERFLPDRYVEGTCPHCGGEGARGDHCETCGRHLEPVQLVEPHCLICDSEPEVRESEQYYFRLSHFQDKLKEVIDGNPVLPANVRNYAMQWINEGLKDWILTRDMDWGIPVPLDDAEGKIIYVWGEAFLGYISSAAQWARRENKAWEPYWDDRAVHFIGKDIIYHHSIFWQAMLLAHDCKLPYNIVAGEYLSLEGRKMSTSKNWVIWASDFMEKFHADLLRYYLVANAPLTRDTDFSWDDFQRRVNDELADVVGNFMHRTFSFTHRFFQGVLPEPGSYNEDDLELVEEINATPGRVAECIENFDFREGLKEIVKLAKVGNKYFNDQEPWKTVKEESDRAATTLYLCNQLAKVISMVINPYLPSKSLEMREILGLEDNLKWEESAEFLAPGTPISKAKPLFAKIDDEVITQEKETLYKNLEEKETMDDLISIDDFAKLDLRVGKIIGAEKVKGSDKLLKLMVDVKDKQLQVVAGLATKYSPEEILNQTVIILVNLKPAKLFGIKSEGMVLAAGDSSTLLTAPDATIGEGIR</sequence>
<feature type="binding site" evidence="14">
    <location>
        <position position="171"/>
    </location>
    <ligand>
        <name>Zn(2+)</name>
        <dbReference type="ChEBI" id="CHEBI:29105"/>
    </ligand>
</feature>
<feature type="binding site" evidence="14">
    <location>
        <position position="161"/>
    </location>
    <ligand>
        <name>Zn(2+)</name>
        <dbReference type="ChEBI" id="CHEBI:29105"/>
    </ligand>
</feature>
<evidence type="ECO:0000256" key="8">
    <source>
        <dbReference type="ARBA" id="ARBA00022833"/>
    </source>
</evidence>
<dbReference type="AlphaFoldDB" id="A0A089ZGC4"/>
<dbReference type="GO" id="GO:0005829">
    <property type="term" value="C:cytosol"/>
    <property type="evidence" value="ECO:0007669"/>
    <property type="project" value="TreeGrafter"/>
</dbReference>
<evidence type="ECO:0000256" key="7">
    <source>
        <dbReference type="ARBA" id="ARBA00022741"/>
    </source>
</evidence>
<dbReference type="PATRIC" id="fig|2162.10.peg.1078"/>
<dbReference type="InterPro" id="IPR023458">
    <property type="entry name" value="Met-tRNA_ligase_1"/>
</dbReference>
<dbReference type="InterPro" id="IPR002547">
    <property type="entry name" value="tRNA-bd_dom"/>
</dbReference>
<dbReference type="CDD" id="cd02800">
    <property type="entry name" value="tRNA_bind_EcMetRS_like"/>
    <property type="match status" value="1"/>
</dbReference>
<dbReference type="GO" id="GO:0000049">
    <property type="term" value="F:tRNA binding"/>
    <property type="evidence" value="ECO:0007669"/>
    <property type="project" value="UniProtKB-UniRule"/>
</dbReference>
<keyword evidence="5 14" id="KW-0436">Ligase</keyword>
<keyword evidence="4 14" id="KW-0820">tRNA-binding</keyword>
<evidence type="ECO:0000313" key="18">
    <source>
        <dbReference type="EMBL" id="MBF4474588.1"/>
    </source>
</evidence>
<evidence type="ECO:0000256" key="10">
    <source>
        <dbReference type="ARBA" id="ARBA00022884"/>
    </source>
</evidence>
<dbReference type="Gene3D" id="2.20.28.20">
    <property type="entry name" value="Methionyl-tRNA synthetase, Zn-domain"/>
    <property type="match status" value="1"/>
</dbReference>
<dbReference type="Gene3D" id="1.10.730.10">
    <property type="entry name" value="Isoleucyl-tRNA Synthetase, Domain 1"/>
    <property type="match status" value="1"/>
</dbReference>
<dbReference type="Proteomes" id="UP000606900">
    <property type="component" value="Unassembled WGS sequence"/>
</dbReference>
<dbReference type="Pfam" id="PF19303">
    <property type="entry name" value="Anticodon_3"/>
    <property type="match status" value="1"/>
</dbReference>
<evidence type="ECO:0000256" key="11">
    <source>
        <dbReference type="ARBA" id="ARBA00022917"/>
    </source>
</evidence>
<dbReference type="RefSeq" id="WP_171824059.1">
    <property type="nucleotide sequence ID" value="NZ_CP006933.1"/>
</dbReference>
<dbReference type="Pfam" id="PF01588">
    <property type="entry name" value="tRNA_bind"/>
    <property type="match status" value="1"/>
</dbReference>
<feature type="binding site" evidence="14">
    <location>
        <position position="158"/>
    </location>
    <ligand>
        <name>Zn(2+)</name>
        <dbReference type="ChEBI" id="CHEBI:29105"/>
    </ligand>
</feature>
<reference evidence="16" key="1">
    <citation type="submission" date="2013-12" db="EMBL/GenBank/DDBJ databases">
        <title>The complete genome sequence of Methanobacterium sp. BRM9.</title>
        <authorList>
            <consortium name="Pastoral Greenhouse Gas Research Consortium"/>
            <person name="Kelly W.J."/>
            <person name="Leahy S.C."/>
            <person name="Perry R."/>
            <person name="Li D."/>
            <person name="Altermann E."/>
            <person name="Lambie S.C."/>
            <person name="Attwood G.T."/>
        </authorList>
    </citation>
    <scope>NUCLEOTIDE SEQUENCE [LARGE SCALE GENOMIC DNA]</scope>
    <source>
        <strain evidence="16">BRM9</strain>
    </source>
</reference>
<dbReference type="OrthoDB" id="371856at2157"/>
<dbReference type="Proteomes" id="UP000062768">
    <property type="component" value="Chromosome I"/>
</dbReference>
<reference evidence="18" key="3">
    <citation type="submission" date="2020-10" db="EMBL/GenBank/DDBJ databases">
        <title>Dehalococcoides mccartyi of a TCE/Cr reducing biochatode.</title>
        <authorList>
            <person name="Matturro B."/>
        </authorList>
    </citation>
    <scope>NUCLEOTIDE SEQUENCE</scope>
    <source>
        <strain evidence="18">Bin2</strain>
    </source>
</reference>
<dbReference type="PROSITE" id="PS50886">
    <property type="entry name" value="TRBD"/>
    <property type="match status" value="1"/>
</dbReference>
<dbReference type="CDD" id="cd00814">
    <property type="entry name" value="MetRS_core"/>
    <property type="match status" value="1"/>
</dbReference>
<dbReference type="EMBL" id="JADIIL010000014">
    <property type="protein sequence ID" value="MBF4474588.1"/>
    <property type="molecule type" value="Genomic_DNA"/>
</dbReference>
<evidence type="ECO:0000256" key="5">
    <source>
        <dbReference type="ARBA" id="ARBA00022598"/>
    </source>
</evidence>
<comment type="function">
    <text evidence="14">Is required not only for elongation of protein synthesis but also for the initiation of all mRNA translation through initiator tRNA(fMet) aminoacylation.</text>
</comment>
<dbReference type="InterPro" id="IPR015413">
    <property type="entry name" value="Methionyl/Leucyl_tRNA_Synth"/>
</dbReference>
<name>A0A089ZGC4_METFO</name>
<dbReference type="STRING" id="2162.BRM9_1280"/>
<dbReference type="FunFam" id="2.20.28.20:FF:000001">
    <property type="entry name" value="Methionine--tRNA ligase"/>
    <property type="match status" value="1"/>
</dbReference>
<keyword evidence="3 14" id="KW-0963">Cytoplasm</keyword>
<evidence type="ECO:0000256" key="4">
    <source>
        <dbReference type="ARBA" id="ARBA00022555"/>
    </source>
</evidence>
<dbReference type="EMBL" id="CP006933">
    <property type="protein sequence ID" value="AIS32095.1"/>
    <property type="molecule type" value="Genomic_DNA"/>
</dbReference>
<dbReference type="SUPFAM" id="SSF50249">
    <property type="entry name" value="Nucleic acid-binding proteins"/>
    <property type="match status" value="1"/>
</dbReference>
<dbReference type="InterPro" id="IPR014729">
    <property type="entry name" value="Rossmann-like_a/b/a_fold"/>
</dbReference>
<dbReference type="PANTHER" id="PTHR45765">
    <property type="entry name" value="METHIONINE--TRNA LIGASE"/>
    <property type="match status" value="1"/>
</dbReference>
<comment type="subcellular location">
    <subcellularLocation>
        <location evidence="1 14">Cytoplasm</location>
    </subcellularLocation>
</comment>
<dbReference type="SUPFAM" id="SSF52374">
    <property type="entry name" value="Nucleotidylyl transferase"/>
    <property type="match status" value="1"/>
</dbReference>
<dbReference type="Gene3D" id="3.40.50.620">
    <property type="entry name" value="HUPs"/>
    <property type="match status" value="1"/>
</dbReference>
<comment type="cofactor">
    <cofactor evidence="14">
        <name>Zn(2+)</name>
        <dbReference type="ChEBI" id="CHEBI:29105"/>
    </cofactor>
    <text evidence="14">Binds 1 zinc ion per subunit.</text>
</comment>
<evidence type="ECO:0000313" key="17">
    <source>
        <dbReference type="EMBL" id="CEL24672.1"/>
    </source>
</evidence>
<evidence type="ECO:0000256" key="9">
    <source>
        <dbReference type="ARBA" id="ARBA00022840"/>
    </source>
</evidence>
<evidence type="ECO:0000256" key="12">
    <source>
        <dbReference type="ARBA" id="ARBA00023146"/>
    </source>
</evidence>
<keyword evidence="6 14" id="KW-0479">Metal-binding</keyword>
<dbReference type="CDD" id="cd07957">
    <property type="entry name" value="Anticodon_Ia_Met"/>
    <property type="match status" value="1"/>
</dbReference>
<dbReference type="SUPFAM" id="SSF57770">
    <property type="entry name" value="Methionyl-tRNA synthetase (MetRS), Zn-domain"/>
    <property type="match status" value="1"/>
</dbReference>
<evidence type="ECO:0000256" key="6">
    <source>
        <dbReference type="ARBA" id="ARBA00022723"/>
    </source>
</evidence>
<dbReference type="GO" id="GO:0006431">
    <property type="term" value="P:methionyl-tRNA aminoacylation"/>
    <property type="evidence" value="ECO:0007669"/>
    <property type="project" value="UniProtKB-UniRule"/>
</dbReference>
<evidence type="ECO:0000256" key="1">
    <source>
        <dbReference type="ARBA" id="ARBA00004496"/>
    </source>
</evidence>
<dbReference type="InterPro" id="IPR012340">
    <property type="entry name" value="NA-bd_OB-fold"/>
</dbReference>
<keyword evidence="8 14" id="KW-0862">Zinc</keyword>
<dbReference type="GO" id="GO:0005524">
    <property type="term" value="F:ATP binding"/>
    <property type="evidence" value="ECO:0007669"/>
    <property type="project" value="UniProtKB-UniRule"/>
</dbReference>
<dbReference type="PRINTS" id="PR01041">
    <property type="entry name" value="TRNASYNTHMET"/>
</dbReference>
<feature type="binding site" evidence="14">
    <location>
        <position position="174"/>
    </location>
    <ligand>
        <name>Zn(2+)</name>
        <dbReference type="ChEBI" id="CHEBI:29105"/>
    </ligand>
</feature>
<dbReference type="InterPro" id="IPR033911">
    <property type="entry name" value="MetRS_core"/>
</dbReference>
<comment type="similarity">
    <text evidence="14">Belongs to the class-I aminoacyl-tRNA synthetase family. MetG type 1 subfamily.</text>
</comment>
<accession>A0A089ZGC4</accession>
<dbReference type="PANTHER" id="PTHR45765:SF1">
    <property type="entry name" value="METHIONINE--TRNA LIGASE, CYTOPLASMIC"/>
    <property type="match status" value="1"/>
</dbReference>
<dbReference type="InterPro" id="IPR014758">
    <property type="entry name" value="Met-tRNA_synth"/>
</dbReference>
<evidence type="ECO:0000256" key="13">
    <source>
        <dbReference type="ARBA" id="ARBA00047364"/>
    </source>
</evidence>
<dbReference type="NCBIfam" id="NF001100">
    <property type="entry name" value="PRK00133.1"/>
    <property type="match status" value="1"/>
</dbReference>